<evidence type="ECO:0000256" key="1">
    <source>
        <dbReference type="SAM" id="MobiDB-lite"/>
    </source>
</evidence>
<dbReference type="AlphaFoldDB" id="A0A7E4W170"/>
<reference evidence="2" key="1">
    <citation type="journal article" date="2013" name="Genetics">
        <title>The draft genome and transcriptome of Panagrellus redivivus are shaped by the harsh demands of a free-living lifestyle.</title>
        <authorList>
            <person name="Srinivasan J."/>
            <person name="Dillman A.R."/>
            <person name="Macchietto M.G."/>
            <person name="Heikkinen L."/>
            <person name="Lakso M."/>
            <person name="Fracchia K.M."/>
            <person name="Antoshechkin I."/>
            <person name="Mortazavi A."/>
            <person name="Wong G."/>
            <person name="Sternberg P.W."/>
        </authorList>
    </citation>
    <scope>NUCLEOTIDE SEQUENCE [LARGE SCALE GENOMIC DNA]</scope>
    <source>
        <strain evidence="2">MT8872</strain>
    </source>
</reference>
<feature type="compositionally biased region" description="Basic and acidic residues" evidence="1">
    <location>
        <begin position="383"/>
        <end position="394"/>
    </location>
</feature>
<feature type="compositionally biased region" description="Polar residues" evidence="1">
    <location>
        <begin position="40"/>
        <end position="54"/>
    </location>
</feature>
<evidence type="ECO:0000313" key="3">
    <source>
        <dbReference type="WBParaSite" id="Pan_g616.t1"/>
    </source>
</evidence>
<evidence type="ECO:0000313" key="2">
    <source>
        <dbReference type="Proteomes" id="UP000492821"/>
    </source>
</evidence>
<feature type="region of interest" description="Disordered" evidence="1">
    <location>
        <begin position="275"/>
        <end position="309"/>
    </location>
</feature>
<feature type="region of interest" description="Disordered" evidence="1">
    <location>
        <begin position="380"/>
        <end position="427"/>
    </location>
</feature>
<reference evidence="3" key="2">
    <citation type="submission" date="2020-10" db="UniProtKB">
        <authorList>
            <consortium name="WormBaseParasite"/>
        </authorList>
    </citation>
    <scope>IDENTIFICATION</scope>
</reference>
<dbReference type="WBParaSite" id="Pan_g616.t1">
    <property type="protein sequence ID" value="Pan_g616.t1"/>
    <property type="gene ID" value="Pan_g616"/>
</dbReference>
<protein>
    <submittedName>
        <fullName evidence="3">GCM domain-containing protein</fullName>
    </submittedName>
</protein>
<sequence>MATADHSDRTVYQYEPLNHPGYTPPSQELRPARKRPYESMESSAVSHTLPQAQSNEGWISEGSIVADPYSAMSHAPYGPMDVIDGFLEAHHPGQQLDGDFMDYTAPDGSLFGESSVPPHHNVYDAEMMEAPTSSDVVTDAFALINQAPEHDVFVKAPCKPTAPRPPTFPHGILAPQRFKKDQCFVASFDSAADADRYILEQQVVPGKKPKPVPQGNKRNYVCISKNCRYQVQCFDDGTTYKVYATGVHTCTSTDTHLDNKSGAIDHRKLIGHQISEAGETSTAKPPANNISNNKMPSVDPPKSANNNSTAAASELKWRIVGRFTNSDEMNLAWKAYGVLPTVRKETNDRGVTIKHYKCPSCPYQMMTKEKGKQFALYGLGPHDLTRHDQNEHPKQVRSKAPSPATPFHDQSAPPVGRRSESTFDVCTGTNSTSSPIVDAGEAYFPAAYVAPTQEDDVGVPMAQPLDAPMAQYVKAEPNDGDRIAQPNNDVPMAQPNDNAPVPMQLANNTRPPNTPAASSIPVNHPIENHGAVNPPVPNPIQIRVKDEPLEGEEVEERTLHVTPAPLNNFAVVNAAFREPFKYGPLSLVHVANLKQIACDYCVDLRPDNEETGAFSFHRDDQHLMFKIRRDNSIIINYYDGNEQSQHETWQPSWWAFVAFCIKDRCERFFGRFNV</sequence>
<keyword evidence="2" id="KW-1185">Reference proteome</keyword>
<accession>A0A7E4W170</accession>
<feature type="compositionally biased region" description="Polar residues" evidence="1">
    <location>
        <begin position="278"/>
        <end position="295"/>
    </location>
</feature>
<dbReference type="Proteomes" id="UP000492821">
    <property type="component" value="Unassembled WGS sequence"/>
</dbReference>
<feature type="region of interest" description="Disordered" evidence="1">
    <location>
        <begin position="1"/>
        <end position="54"/>
    </location>
</feature>
<name>A0A7E4W170_PANRE</name>
<organism evidence="2 3">
    <name type="scientific">Panagrellus redivivus</name>
    <name type="common">Microworm</name>
    <dbReference type="NCBI Taxonomy" id="6233"/>
    <lineage>
        <taxon>Eukaryota</taxon>
        <taxon>Metazoa</taxon>
        <taxon>Ecdysozoa</taxon>
        <taxon>Nematoda</taxon>
        <taxon>Chromadorea</taxon>
        <taxon>Rhabditida</taxon>
        <taxon>Tylenchina</taxon>
        <taxon>Panagrolaimomorpha</taxon>
        <taxon>Panagrolaimoidea</taxon>
        <taxon>Panagrolaimidae</taxon>
        <taxon>Panagrellus</taxon>
    </lineage>
</organism>
<proteinExistence type="predicted"/>